<feature type="non-terminal residue" evidence="1">
    <location>
        <position position="1"/>
    </location>
</feature>
<name>A0A0F9S1E7_9ZZZZ</name>
<accession>A0A0F9S1E7</accession>
<proteinExistence type="predicted"/>
<organism evidence="1">
    <name type="scientific">marine sediment metagenome</name>
    <dbReference type="NCBI Taxonomy" id="412755"/>
    <lineage>
        <taxon>unclassified sequences</taxon>
        <taxon>metagenomes</taxon>
        <taxon>ecological metagenomes</taxon>
    </lineage>
</organism>
<gene>
    <name evidence="1" type="ORF">LCGC14_0527030</name>
</gene>
<dbReference type="EMBL" id="LAZR01000678">
    <property type="protein sequence ID" value="KKN60904.1"/>
    <property type="molecule type" value="Genomic_DNA"/>
</dbReference>
<reference evidence="1" key="1">
    <citation type="journal article" date="2015" name="Nature">
        <title>Complex archaea that bridge the gap between prokaryotes and eukaryotes.</title>
        <authorList>
            <person name="Spang A."/>
            <person name="Saw J.H."/>
            <person name="Jorgensen S.L."/>
            <person name="Zaremba-Niedzwiedzka K."/>
            <person name="Martijn J."/>
            <person name="Lind A.E."/>
            <person name="van Eijk R."/>
            <person name="Schleper C."/>
            <person name="Guy L."/>
            <person name="Ettema T.J."/>
        </authorList>
    </citation>
    <scope>NUCLEOTIDE SEQUENCE</scope>
</reference>
<dbReference type="AlphaFoldDB" id="A0A0F9S1E7"/>
<protein>
    <submittedName>
        <fullName evidence="1">Uncharacterized protein</fullName>
    </submittedName>
</protein>
<evidence type="ECO:0000313" key="1">
    <source>
        <dbReference type="EMBL" id="KKN60904.1"/>
    </source>
</evidence>
<comment type="caution">
    <text evidence="1">The sequence shown here is derived from an EMBL/GenBank/DDBJ whole genome shotgun (WGS) entry which is preliminary data.</text>
</comment>
<sequence length="426" mass="44502">LDTEVVSAIEAASPLTLPAFTLGGTMDANSQALINVLDLDLGTESATGTFSATLTAANAGTAWLIKSKDTSDILRPRLGLSGGVDTAVWAWVNSTHTGIVLSGALTLNGQTFDAGSGSLRVDTTGSNEGIDIYATSDDGGVRCSFYHVTASPVANDIPFQWYVYGKDTGGTQRELATQRFLVESVGATTLAGKMDILLRTGAAWNTALTLSSAGALWIDAGLEVGGNIVMGGSAITGHAQAISDNAVLTVDHVTPVSGDYAKFTANGLEGREKSEVLSDLNVEDGADVSPIKFVYKGTAETVNNSDVLQDDDAFTFSVLANKAYKVDLWLLWFSGTTPDLKLQWSGPVGAGGDWLVGENVTSIVYSDFSSAIVLQGQAAYVISQIHCLLTTGANAGAITLQWAQNVANGSNTIIHARSWMSYALLN</sequence>